<organism evidence="2 3">
    <name type="scientific">Diaporthe eres</name>
    <name type="common">Phomopsis oblonga</name>
    <dbReference type="NCBI Taxonomy" id="83184"/>
    <lineage>
        <taxon>Eukaryota</taxon>
        <taxon>Fungi</taxon>
        <taxon>Dikarya</taxon>
        <taxon>Ascomycota</taxon>
        <taxon>Pezizomycotina</taxon>
        <taxon>Sordariomycetes</taxon>
        <taxon>Sordariomycetidae</taxon>
        <taxon>Diaporthales</taxon>
        <taxon>Diaporthaceae</taxon>
        <taxon>Diaporthe</taxon>
        <taxon>Diaporthe eres species complex</taxon>
    </lineage>
</organism>
<gene>
    <name evidence="2" type="ORF">SLS63_007128</name>
</gene>
<comment type="caution">
    <text evidence="2">The sequence shown here is derived from an EMBL/GenBank/DDBJ whole genome shotgun (WGS) entry which is preliminary data.</text>
</comment>
<name>A0ABR1P638_DIAER</name>
<feature type="compositionally biased region" description="Low complexity" evidence="1">
    <location>
        <begin position="1"/>
        <end position="17"/>
    </location>
</feature>
<feature type="compositionally biased region" description="Low complexity" evidence="1">
    <location>
        <begin position="26"/>
        <end position="37"/>
    </location>
</feature>
<dbReference type="Proteomes" id="UP001430848">
    <property type="component" value="Unassembled WGS sequence"/>
</dbReference>
<evidence type="ECO:0000313" key="3">
    <source>
        <dbReference type="Proteomes" id="UP001430848"/>
    </source>
</evidence>
<keyword evidence="3" id="KW-1185">Reference proteome</keyword>
<accession>A0ABR1P638</accession>
<feature type="region of interest" description="Disordered" evidence="1">
    <location>
        <begin position="559"/>
        <end position="578"/>
    </location>
</feature>
<feature type="compositionally biased region" description="Basic and acidic residues" evidence="1">
    <location>
        <begin position="270"/>
        <end position="280"/>
    </location>
</feature>
<evidence type="ECO:0000256" key="1">
    <source>
        <dbReference type="SAM" id="MobiDB-lite"/>
    </source>
</evidence>
<feature type="region of interest" description="Disordered" evidence="1">
    <location>
        <begin position="1"/>
        <end position="301"/>
    </location>
</feature>
<evidence type="ECO:0000313" key="2">
    <source>
        <dbReference type="EMBL" id="KAK7727309.1"/>
    </source>
</evidence>
<dbReference type="EMBL" id="JAKNSF020000038">
    <property type="protein sequence ID" value="KAK7727309.1"/>
    <property type="molecule type" value="Genomic_DNA"/>
</dbReference>
<reference evidence="2 3" key="1">
    <citation type="submission" date="2024-02" db="EMBL/GenBank/DDBJ databases">
        <title>De novo assembly and annotation of 12 fungi associated with fruit tree decline syndrome in Ontario, Canada.</title>
        <authorList>
            <person name="Sulman M."/>
            <person name="Ellouze W."/>
            <person name="Ilyukhin E."/>
        </authorList>
    </citation>
    <scope>NUCLEOTIDE SEQUENCE [LARGE SCALE GENOMIC DNA]</scope>
    <source>
        <strain evidence="2 3">M169</strain>
    </source>
</reference>
<proteinExistence type="predicted"/>
<feature type="compositionally biased region" description="Pro residues" evidence="1">
    <location>
        <begin position="141"/>
        <end position="152"/>
    </location>
</feature>
<protein>
    <submittedName>
        <fullName evidence="2">Uncharacterized protein</fullName>
    </submittedName>
</protein>
<sequence>MERKTSPTSSVPVESTTPPDPPPQQQPAELQPAPESPTRSSGPSRQIASNRAEDLPASQPDSPDDDAADVSNALTAQLEHHSEGDGTASSPASRPPDATAIAQGAPSDAGASQERSGSRSPVRRAGGTTLGAQPARRSPSRPQPRPLPPPAPENEEDLFNPFIGRALQRSPLNTGVLPVAVPQEPELPPTPHHLDPVVSTPPSGIHHTPSKRRRQGNAGRLARQESPSKGASQDDYGLPQKEPQKPRVFRVARRGSPVRTIEQGLPTTQESRHQDEKPKSEFAPGTHPRRSIRLNPLAEKQRERDTLLREVAQLEADLELATRENQAAAQGVSSLADSSDILDLFRRHLLPAQKDEEPDSTTAWLETAMNPIAMLGFNGSSSAFLPPPIPQKEEEPEQPPISHHPIPMSAAEELPYLQVFTPLTFTSKSTTISAPSDHGEPMLKKLSIRIGSATPPGLFVAGMEMTVNTRTLAVSSLAVPRLDPAAVRELRPFIDSITSSQKPPHSALTRNISVLAWGMSEWYRVALKRAKFWHSLEKQLGPEGKDGLSEVVRAMRTRKRRKRRARREGDDVGGGFESADSVGGSLDGMLLSKADLLSHMGRSTMDLSIPCLADEGIGTASELRVSWGIEFDWTGEARSKLGVEVGVPAKWQASDDRKSVTGIPTLFDRLVQGGEDPLTGVKTIVALLAGEPTS</sequence>
<feature type="compositionally biased region" description="Polar residues" evidence="1">
    <location>
        <begin position="38"/>
        <end position="49"/>
    </location>
</feature>